<dbReference type="Pfam" id="PF07859">
    <property type="entry name" value="Abhydrolase_3"/>
    <property type="match status" value="1"/>
</dbReference>
<dbReference type="SUPFAM" id="SSF53474">
    <property type="entry name" value="alpha/beta-Hydrolases"/>
    <property type="match status" value="1"/>
</dbReference>
<comment type="similarity">
    <text evidence="1">Belongs to the 'GDXG' lipolytic enzyme family.</text>
</comment>
<dbReference type="Proteomes" id="UP000199004">
    <property type="component" value="Unassembled WGS sequence"/>
</dbReference>
<evidence type="ECO:0000313" key="5">
    <source>
        <dbReference type="Proteomes" id="UP000199004"/>
    </source>
</evidence>
<keyword evidence="2" id="KW-0378">Hydrolase</keyword>
<sequence length="348" mass="36917">MGASEALSAANGVAEAVLLRAAMGLPESVQARLAGRPVVLDGQRLAPETQLMLRLQRLARLPGAETLPIAEGRAAVAHHAGLAAGQQPIGAVRDFPVGDLPARLYTPTDVSGPTPLLVFFHGGGFMYGDLESHDAPCRVLAEQARVRVLAIDYRMGPEDPFPAAYDDALAAYEWAVVNAESLGCDPQRLAVGGDSAGGNLAAGVALEAARRGWPLAFQLLVYPATDCDRQTRSFDMFGEGFYLTRAFMDLANECYIPAGHDLHDPRLSPLFADIPDGVAPAFVATAGFDPLRDEGEAYAHKLTDAGADVELRRYPDQIHGFFNIVGVGRRSPAAVHEIAAKLGDALRG</sequence>
<evidence type="ECO:0000256" key="2">
    <source>
        <dbReference type="ARBA" id="ARBA00022801"/>
    </source>
</evidence>
<dbReference type="InterPro" id="IPR013094">
    <property type="entry name" value="AB_hydrolase_3"/>
</dbReference>
<dbReference type="AlphaFoldDB" id="A0A1H0BU88"/>
<dbReference type="PANTHER" id="PTHR48081">
    <property type="entry name" value="AB HYDROLASE SUPERFAMILY PROTEIN C4A8.06C"/>
    <property type="match status" value="1"/>
</dbReference>
<evidence type="ECO:0000313" key="4">
    <source>
        <dbReference type="EMBL" id="SDN49209.1"/>
    </source>
</evidence>
<evidence type="ECO:0000259" key="3">
    <source>
        <dbReference type="Pfam" id="PF07859"/>
    </source>
</evidence>
<dbReference type="PANTHER" id="PTHR48081:SF8">
    <property type="entry name" value="ALPHA_BETA HYDROLASE FOLD-3 DOMAIN-CONTAINING PROTEIN-RELATED"/>
    <property type="match status" value="1"/>
</dbReference>
<reference evidence="4 5" key="1">
    <citation type="submission" date="2016-10" db="EMBL/GenBank/DDBJ databases">
        <authorList>
            <person name="de Groot N.N."/>
        </authorList>
    </citation>
    <scope>NUCLEOTIDE SEQUENCE [LARGE SCALE GENOMIC DNA]</scope>
    <source>
        <strain evidence="4 5">CGMCC 1.11147</strain>
    </source>
</reference>
<proteinExistence type="inferred from homology"/>
<dbReference type="Gene3D" id="3.40.50.1820">
    <property type="entry name" value="alpha/beta hydrolase"/>
    <property type="match status" value="1"/>
</dbReference>
<feature type="domain" description="Alpha/beta hydrolase fold-3" evidence="3">
    <location>
        <begin position="117"/>
        <end position="322"/>
    </location>
</feature>
<evidence type="ECO:0000256" key="1">
    <source>
        <dbReference type="ARBA" id="ARBA00010515"/>
    </source>
</evidence>
<organism evidence="4 5">
    <name type="scientific">Nocardioides szechwanensis</name>
    <dbReference type="NCBI Taxonomy" id="1005944"/>
    <lineage>
        <taxon>Bacteria</taxon>
        <taxon>Bacillati</taxon>
        <taxon>Actinomycetota</taxon>
        <taxon>Actinomycetes</taxon>
        <taxon>Propionibacteriales</taxon>
        <taxon>Nocardioidaceae</taxon>
        <taxon>Nocardioides</taxon>
    </lineage>
</organism>
<name>A0A1H0BU88_9ACTN</name>
<keyword evidence="5" id="KW-1185">Reference proteome</keyword>
<protein>
    <submittedName>
        <fullName evidence="4">Acetyl esterase</fullName>
    </submittedName>
</protein>
<dbReference type="STRING" id="1005944.SAMN05192576_2234"/>
<dbReference type="PROSITE" id="PS01173">
    <property type="entry name" value="LIPASE_GDXG_HIS"/>
    <property type="match status" value="1"/>
</dbReference>
<dbReference type="InterPro" id="IPR029058">
    <property type="entry name" value="AB_hydrolase_fold"/>
</dbReference>
<gene>
    <name evidence="4" type="ORF">SAMN05192576_2234</name>
</gene>
<accession>A0A1H0BU88</accession>
<dbReference type="InterPro" id="IPR050300">
    <property type="entry name" value="GDXG_lipolytic_enzyme"/>
</dbReference>
<dbReference type="EMBL" id="FNIC01000003">
    <property type="protein sequence ID" value="SDN49209.1"/>
    <property type="molecule type" value="Genomic_DNA"/>
</dbReference>
<dbReference type="RefSeq" id="WP_245715225.1">
    <property type="nucleotide sequence ID" value="NZ_BKAE01000006.1"/>
</dbReference>
<dbReference type="GO" id="GO:0016787">
    <property type="term" value="F:hydrolase activity"/>
    <property type="evidence" value="ECO:0007669"/>
    <property type="project" value="UniProtKB-KW"/>
</dbReference>
<dbReference type="InterPro" id="IPR002168">
    <property type="entry name" value="Lipase_GDXG_HIS_AS"/>
</dbReference>